<evidence type="ECO:0000313" key="5">
    <source>
        <dbReference type="EMBL" id="MPM12955.1"/>
    </source>
</evidence>
<dbReference type="AlphaFoldDB" id="A0A644X9T7"/>
<comment type="similarity">
    <text evidence="4">Belongs to the RNA methyltransferase RlmH family.</text>
</comment>
<dbReference type="GO" id="GO:0006364">
    <property type="term" value="P:rRNA processing"/>
    <property type="evidence" value="ECO:0007669"/>
    <property type="project" value="InterPro"/>
</dbReference>
<reference evidence="5" key="1">
    <citation type="submission" date="2019-08" db="EMBL/GenBank/DDBJ databases">
        <authorList>
            <person name="Kucharzyk K."/>
            <person name="Murdoch R.W."/>
            <person name="Higgins S."/>
            <person name="Loffler F."/>
        </authorList>
    </citation>
    <scope>NUCLEOTIDE SEQUENCE</scope>
</reference>
<comment type="caution">
    <text evidence="5">The sequence shown here is derived from an EMBL/GenBank/DDBJ whole genome shotgun (WGS) entry which is preliminary data.</text>
</comment>
<dbReference type="PANTHER" id="PTHR33603:SF1">
    <property type="entry name" value="RIBOSOMAL RNA LARGE SUBUNIT METHYLTRANSFERASE H"/>
    <property type="match status" value="1"/>
</dbReference>
<evidence type="ECO:0000256" key="2">
    <source>
        <dbReference type="ARBA" id="ARBA00022679"/>
    </source>
</evidence>
<keyword evidence="2 5" id="KW-0808">Transferase</keyword>
<sequence>MVTIQILCVGKLKESFWTAAEAEYAKRLSSFCKIEITQLPEEKLPENPSGAQIETALAREGTAILTRVPKNARITALCVEGETVSSEALASWLTRQMVDGVSTLVFVIGGSYGLHPTVKNAAHLRLSMSPMTFPHHLARIMVLEQLYRAFKINEGSKYHK</sequence>
<dbReference type="CDD" id="cd18081">
    <property type="entry name" value="RlmH-like"/>
    <property type="match status" value="1"/>
</dbReference>
<dbReference type="Gene3D" id="3.40.1280.10">
    <property type="match status" value="1"/>
</dbReference>
<dbReference type="GO" id="GO:0032259">
    <property type="term" value="P:methylation"/>
    <property type="evidence" value="ECO:0007669"/>
    <property type="project" value="UniProtKB-KW"/>
</dbReference>
<dbReference type="HAMAP" id="MF_00658">
    <property type="entry name" value="23SrRNA_methyltr_H"/>
    <property type="match status" value="1"/>
</dbReference>
<dbReference type="Pfam" id="PF02590">
    <property type="entry name" value="SPOUT_MTase"/>
    <property type="match status" value="1"/>
</dbReference>
<dbReference type="SUPFAM" id="SSF75217">
    <property type="entry name" value="alpha/beta knot"/>
    <property type="match status" value="1"/>
</dbReference>
<dbReference type="GO" id="GO:0008168">
    <property type="term" value="F:methyltransferase activity"/>
    <property type="evidence" value="ECO:0007669"/>
    <property type="project" value="UniProtKB-KW"/>
</dbReference>
<dbReference type="EMBL" id="VSSQ01002045">
    <property type="protein sequence ID" value="MPM12955.1"/>
    <property type="molecule type" value="Genomic_DNA"/>
</dbReference>
<evidence type="ECO:0000256" key="1">
    <source>
        <dbReference type="ARBA" id="ARBA00022603"/>
    </source>
</evidence>
<gene>
    <name evidence="5" type="primary">rlmH_18</name>
    <name evidence="5" type="ORF">SDC9_59310</name>
</gene>
<dbReference type="EC" id="2.1.1.177" evidence="5"/>
<dbReference type="InterPro" id="IPR029028">
    <property type="entry name" value="Alpha/beta_knot_MTases"/>
</dbReference>
<accession>A0A644X9T7</accession>
<dbReference type="PANTHER" id="PTHR33603">
    <property type="entry name" value="METHYLTRANSFERASE"/>
    <property type="match status" value="1"/>
</dbReference>
<dbReference type="InterPro" id="IPR003742">
    <property type="entry name" value="RlmH-like"/>
</dbReference>
<keyword evidence="1 5" id="KW-0489">Methyltransferase</keyword>
<name>A0A644X9T7_9ZZZZ</name>
<keyword evidence="3" id="KW-0949">S-adenosyl-L-methionine</keyword>
<dbReference type="NCBIfam" id="NF000985">
    <property type="entry name" value="PRK00103.1-3"/>
    <property type="match status" value="1"/>
</dbReference>
<organism evidence="5">
    <name type="scientific">bioreactor metagenome</name>
    <dbReference type="NCBI Taxonomy" id="1076179"/>
    <lineage>
        <taxon>unclassified sequences</taxon>
        <taxon>metagenomes</taxon>
        <taxon>ecological metagenomes</taxon>
    </lineage>
</organism>
<dbReference type="InterPro" id="IPR029026">
    <property type="entry name" value="tRNA_m1G_MTases_N"/>
</dbReference>
<dbReference type="PIRSF" id="PIRSF004505">
    <property type="entry name" value="MT_bac"/>
    <property type="match status" value="1"/>
</dbReference>
<evidence type="ECO:0000256" key="4">
    <source>
        <dbReference type="ARBA" id="ARBA00038303"/>
    </source>
</evidence>
<evidence type="ECO:0000256" key="3">
    <source>
        <dbReference type="ARBA" id="ARBA00022691"/>
    </source>
</evidence>
<protein>
    <submittedName>
        <fullName evidence="5">Ribosomal RNA large subunit methyltransferase H</fullName>
        <ecNumber evidence="5">2.1.1.177</ecNumber>
    </submittedName>
</protein>
<proteinExistence type="inferred from homology"/>